<reference evidence="4" key="2">
    <citation type="submission" date="2023-05" db="EMBL/GenBank/DDBJ databases">
        <authorList>
            <person name="Schelkunov M.I."/>
        </authorList>
    </citation>
    <scope>NUCLEOTIDE SEQUENCE</scope>
    <source>
        <strain evidence="4">Hsosn_3</strain>
        <tissue evidence="4">Leaf</tissue>
    </source>
</reference>
<dbReference type="PROSITE" id="PS51782">
    <property type="entry name" value="LYSM"/>
    <property type="match status" value="1"/>
</dbReference>
<comment type="caution">
    <text evidence="4">The sequence shown here is derived from an EMBL/GenBank/DDBJ whole genome shotgun (WGS) entry which is preliminary data.</text>
</comment>
<feature type="domain" description="LysM" evidence="2">
    <location>
        <begin position="1105"/>
        <end position="1150"/>
    </location>
</feature>
<feature type="compositionally biased region" description="Basic and acidic residues" evidence="1">
    <location>
        <begin position="248"/>
        <end position="259"/>
    </location>
</feature>
<proteinExistence type="predicted"/>
<keyword evidence="5" id="KW-1185">Reference proteome</keyword>
<evidence type="ECO:0000313" key="5">
    <source>
        <dbReference type="Proteomes" id="UP001237642"/>
    </source>
</evidence>
<feature type="compositionally biased region" description="Basic and acidic residues" evidence="1">
    <location>
        <begin position="55"/>
        <end position="68"/>
    </location>
</feature>
<dbReference type="Pfam" id="PF10358">
    <property type="entry name" value="NT-C2"/>
    <property type="match status" value="1"/>
</dbReference>
<evidence type="ECO:0000313" key="4">
    <source>
        <dbReference type="EMBL" id="KAK1365207.1"/>
    </source>
</evidence>
<feature type="region of interest" description="Disordered" evidence="1">
    <location>
        <begin position="1089"/>
        <end position="1109"/>
    </location>
</feature>
<sequence>MSRIEGRKRMGEDAGKGKLLNDIETLSKALNIDKPQPKGSFKSSGRIPVSHSKSKLKDSSNEEASSKDKKSMWSWKGFKALTGAQNKRFNCSFSVQVHLVEGLPVECDGLSLGVHWKRRDSELTTRAARVMEGIAEFEEQLTHMCSVYGSRNGSRSSAKYEARHFLLYVSVMGRPELDLGKHRLDLTRLLPLTLEELEEENSSGKWTTSFRLSGIAKGATLNVSFGYLVVGNNAVRPAMHSDLPRGLSLRENRDDESTLRRGKTLPSRSHVASRSVREIKDLHEVLPTVRSTLSDSVNILYQKFDEEKLSLSVDKPELEYMKPKPYTDEADEDNVKTQCEVTAQSETSMVERGTELLTEEKVNPGLEILKSSIGSLQENLDIPKVGSSDVVASLFTEEKVNPGLETLKSTVGSLQENLDFSKVGSSDVVASEDTKIQESHGHIDDFVETDLNDKENDLCDTDSLMKELESALSSVSTLLKEGSDSQEDECQILSEEKHLEVESNDKVSGEEKSISVDDVTESVACEFLDMLGIEHSPFGLSSESEPESPRERLLRQFEKDSLANGCSLFNFDDELDLTEFGGDILSGSGLGSISEDFHHSSTTEFYKNANVETPALGSKTRASVLEDMETEALMREWGLNEKAFQCPPPDSSGGFGSPIDLPLEQPIPLPPLGEGLGPFVQTKDGGFLRSMSPELFRNAKVGGSLVMQVSSPVVVPAEMGSGITEILQGLASVGIEKLSMQATKLMPLEDISGKTMQHIMWEANPSLEGPERQVSLQQDPEVDQNMYSGEKIEKTNQSRHRSSKRLSNSIDNHVDSECVSLEDLAPLAMDKIEALSVEGLRIQSGLSNDDAPSSVTSQFTGQSSALEGKMVNIGGSLGLEGAGGLQLMDIKDSSDDDGGLMGLSLTLDEWMRLDSGVIDDEDQISERTSKILAAHHATPGDWFHGKSNGERKRGKGSRKCGLLGNNFTVALMVQLRDPLRNYEPVGTPMLALIQVERLFVPPKPKIYCTVSEIRPYIDDEDESESATRENKEVLKEKMQEEDVIPMFKIKDVHVAGLTSEPGKKVWGSKTQQQSGSRWLLANGMGKSNKFPVTRSKAPAKTSASETTKIQPGESFWSISSRVGAKLKDLASLNSHIRNPNVVIPNETLKLR</sequence>
<dbReference type="CDD" id="cd00118">
    <property type="entry name" value="LysM"/>
    <property type="match status" value="1"/>
</dbReference>
<name>A0AAD8MA59_9APIA</name>
<dbReference type="Proteomes" id="UP001237642">
    <property type="component" value="Unassembled WGS sequence"/>
</dbReference>
<feature type="region of interest" description="Disordered" evidence="1">
    <location>
        <begin position="30"/>
        <end position="68"/>
    </location>
</feature>
<dbReference type="PANTHER" id="PTHR33414:SF1">
    <property type="entry name" value="PROTEIN PLASTID MOVEMENT IMPAIRED 1-RELATED 1"/>
    <property type="match status" value="1"/>
</dbReference>
<dbReference type="InterPro" id="IPR048972">
    <property type="entry name" value="PMI1_PMIR1-2_C"/>
</dbReference>
<dbReference type="InterPro" id="IPR039614">
    <property type="entry name" value="PMI1-like"/>
</dbReference>
<dbReference type="Gene3D" id="3.10.350.10">
    <property type="entry name" value="LysM domain"/>
    <property type="match status" value="1"/>
</dbReference>
<dbReference type="InterPro" id="IPR036779">
    <property type="entry name" value="LysM_dom_sf"/>
</dbReference>
<dbReference type="InterPro" id="IPR018392">
    <property type="entry name" value="LysM"/>
</dbReference>
<protein>
    <submittedName>
        <fullName evidence="4">Protein PLASTID MOVEMENT IMPAIRED 1-RELATED 1</fullName>
    </submittedName>
</protein>
<dbReference type="Pfam" id="PF21745">
    <property type="entry name" value="PMI1_PMIR1-2_C"/>
    <property type="match status" value="1"/>
</dbReference>
<dbReference type="PROSITE" id="PS51840">
    <property type="entry name" value="C2_NT"/>
    <property type="match status" value="1"/>
</dbReference>
<evidence type="ECO:0000256" key="1">
    <source>
        <dbReference type="SAM" id="MobiDB-lite"/>
    </source>
</evidence>
<dbReference type="EMBL" id="JAUIZM010000009">
    <property type="protein sequence ID" value="KAK1365207.1"/>
    <property type="molecule type" value="Genomic_DNA"/>
</dbReference>
<accession>A0AAD8MA59</accession>
<feature type="region of interest" description="Disordered" evidence="1">
    <location>
        <begin position="786"/>
        <end position="809"/>
    </location>
</feature>
<organism evidence="4 5">
    <name type="scientific">Heracleum sosnowskyi</name>
    <dbReference type="NCBI Taxonomy" id="360622"/>
    <lineage>
        <taxon>Eukaryota</taxon>
        <taxon>Viridiplantae</taxon>
        <taxon>Streptophyta</taxon>
        <taxon>Embryophyta</taxon>
        <taxon>Tracheophyta</taxon>
        <taxon>Spermatophyta</taxon>
        <taxon>Magnoliopsida</taxon>
        <taxon>eudicotyledons</taxon>
        <taxon>Gunneridae</taxon>
        <taxon>Pentapetalae</taxon>
        <taxon>asterids</taxon>
        <taxon>campanulids</taxon>
        <taxon>Apiales</taxon>
        <taxon>Apiaceae</taxon>
        <taxon>Apioideae</taxon>
        <taxon>apioid superclade</taxon>
        <taxon>Tordylieae</taxon>
        <taxon>Tordyliinae</taxon>
        <taxon>Heracleum</taxon>
    </lineage>
</organism>
<gene>
    <name evidence="4" type="ORF">POM88_040768</name>
</gene>
<feature type="region of interest" description="Disordered" evidence="1">
    <location>
        <begin position="245"/>
        <end position="269"/>
    </location>
</feature>
<feature type="domain" description="C2 NT-type" evidence="3">
    <location>
        <begin position="81"/>
        <end position="229"/>
    </location>
</feature>
<dbReference type="SMART" id="SM00257">
    <property type="entry name" value="LysM"/>
    <property type="match status" value="1"/>
</dbReference>
<dbReference type="Pfam" id="PF01476">
    <property type="entry name" value="LysM"/>
    <property type="match status" value="1"/>
</dbReference>
<reference evidence="4" key="1">
    <citation type="submission" date="2023-02" db="EMBL/GenBank/DDBJ databases">
        <title>Genome of toxic invasive species Heracleum sosnowskyi carries increased number of genes despite the absence of recent whole-genome duplications.</title>
        <authorList>
            <person name="Schelkunov M."/>
            <person name="Shtratnikova V."/>
            <person name="Makarenko M."/>
            <person name="Klepikova A."/>
            <person name="Omelchenko D."/>
            <person name="Novikova G."/>
            <person name="Obukhova E."/>
            <person name="Bogdanov V."/>
            <person name="Penin A."/>
            <person name="Logacheva M."/>
        </authorList>
    </citation>
    <scope>NUCLEOTIDE SEQUENCE</scope>
    <source>
        <strain evidence="4">Hsosn_3</strain>
        <tissue evidence="4">Leaf</tissue>
    </source>
</reference>
<evidence type="ECO:0000259" key="3">
    <source>
        <dbReference type="PROSITE" id="PS51840"/>
    </source>
</evidence>
<dbReference type="PANTHER" id="PTHR33414">
    <property type="entry name" value="PROTEIN PLASTID MOVEMENT IMPAIRED 1-RELATED 1"/>
    <property type="match status" value="1"/>
</dbReference>
<dbReference type="AlphaFoldDB" id="A0AAD8MA59"/>
<evidence type="ECO:0000259" key="2">
    <source>
        <dbReference type="PROSITE" id="PS51782"/>
    </source>
</evidence>
<dbReference type="InterPro" id="IPR019448">
    <property type="entry name" value="NT-C2"/>
</dbReference>